<keyword evidence="1" id="KW-1133">Transmembrane helix</keyword>
<evidence type="ECO:0000256" key="1">
    <source>
        <dbReference type="SAM" id="Phobius"/>
    </source>
</evidence>
<keyword evidence="2" id="KW-0547">Nucleotide-binding</keyword>
<dbReference type="OrthoDB" id="362817at2759"/>
<reference evidence="2 3" key="1">
    <citation type="journal article" date="2012" name="BMC Genomics">
        <title>Comparative genomic analysis and phylogenetic position of Theileria equi.</title>
        <authorList>
            <person name="Kappmeyer L.S."/>
            <person name="Thiagarajan M."/>
            <person name="Herndon D.R."/>
            <person name="Ramsay J.D."/>
            <person name="Caler E."/>
            <person name="Djikeng A."/>
            <person name="Gillespie J.J."/>
            <person name="Lau A.O."/>
            <person name="Roalson E.H."/>
            <person name="Silva J.C."/>
            <person name="Silva M.G."/>
            <person name="Suarez C.E."/>
            <person name="Ueti M.W."/>
            <person name="Nene V.M."/>
            <person name="Mealey R.H."/>
            <person name="Knowles D.P."/>
            <person name="Brayton K.A."/>
        </authorList>
    </citation>
    <scope>NUCLEOTIDE SEQUENCE [LARGE SCALE GENOMIC DNA]</scope>
    <source>
        <strain evidence="2 3">WA</strain>
    </source>
</reference>
<keyword evidence="2" id="KW-0067">ATP-binding</keyword>
<dbReference type="RefSeq" id="XP_004831978.1">
    <property type="nucleotide sequence ID" value="XM_004831921.1"/>
</dbReference>
<dbReference type="EMBL" id="ACOU01000007">
    <property type="protein sequence ID" value="EKX72526.1"/>
    <property type="molecule type" value="Genomic_DNA"/>
</dbReference>
<dbReference type="AlphaFoldDB" id="L1LB20"/>
<evidence type="ECO:0000313" key="2">
    <source>
        <dbReference type="EMBL" id="EKX72526.1"/>
    </source>
</evidence>
<evidence type="ECO:0000313" key="3">
    <source>
        <dbReference type="Proteomes" id="UP000031512"/>
    </source>
</evidence>
<comment type="caution">
    <text evidence="2">The sequence shown here is derived from an EMBL/GenBank/DDBJ whole genome shotgun (WGS) entry which is preliminary data.</text>
</comment>
<keyword evidence="3" id="KW-1185">Reference proteome</keyword>
<protein>
    <submittedName>
        <fullName evidence="2">ABC transporter, ATP-binding protein family member protein</fullName>
    </submittedName>
</protein>
<accession>L1LB20</accession>
<gene>
    <name evidence="2" type="ORF">BEWA_049940</name>
</gene>
<dbReference type="VEuPathDB" id="PiroplasmaDB:BEWA_049940"/>
<dbReference type="GO" id="GO:0005524">
    <property type="term" value="F:ATP binding"/>
    <property type="evidence" value="ECO:0007669"/>
    <property type="project" value="UniProtKB-KW"/>
</dbReference>
<proteinExistence type="predicted"/>
<dbReference type="GeneID" id="15805053"/>
<feature type="transmembrane region" description="Helical" evidence="1">
    <location>
        <begin position="118"/>
        <end position="144"/>
    </location>
</feature>
<organism evidence="2 3">
    <name type="scientific">Theileria equi strain WA</name>
    <dbReference type="NCBI Taxonomy" id="1537102"/>
    <lineage>
        <taxon>Eukaryota</taxon>
        <taxon>Sar</taxon>
        <taxon>Alveolata</taxon>
        <taxon>Apicomplexa</taxon>
        <taxon>Aconoidasida</taxon>
        <taxon>Piroplasmida</taxon>
        <taxon>Theileriidae</taxon>
        <taxon>Theileria</taxon>
    </lineage>
</organism>
<sequence>MVDKGDRTPEVHAHHFWKSEVEVVRKKTLAPDGRRFRYLDDKGIFNFVFFIWAYKWVKAAAKEYLDPYMLHPLPLADQILKWQPILSKHISDGIASLEAYEALSEDEKKSAKQPVRYILARAIWLTFWKRLLAIIAGIMVLTIARKPSE</sequence>
<keyword evidence="1" id="KW-0472">Membrane</keyword>
<dbReference type="Proteomes" id="UP000031512">
    <property type="component" value="Unassembled WGS sequence"/>
</dbReference>
<dbReference type="KEGG" id="beq:BEWA_049940"/>
<keyword evidence="1" id="KW-0812">Transmembrane</keyword>
<name>L1LB20_THEEQ</name>